<evidence type="ECO:0000256" key="6">
    <source>
        <dbReference type="SAM" id="Coils"/>
    </source>
</evidence>
<feature type="region of interest" description="Disordered" evidence="7">
    <location>
        <begin position="312"/>
        <end position="341"/>
    </location>
</feature>
<dbReference type="Pfam" id="PF12348">
    <property type="entry name" value="CLASP_N"/>
    <property type="match status" value="1"/>
</dbReference>
<evidence type="ECO:0000256" key="1">
    <source>
        <dbReference type="ARBA" id="ARBA00004186"/>
    </source>
</evidence>
<dbReference type="Gene3D" id="1.25.10.10">
    <property type="entry name" value="Leucine-rich Repeat Variant"/>
    <property type="match status" value="1"/>
</dbReference>
<comment type="subcellular location">
    <subcellularLocation>
        <location evidence="1">Cytoplasm</location>
        <location evidence="1">Cytoskeleton</location>
        <location evidence="1">Spindle</location>
    </subcellularLocation>
</comment>
<proteinExistence type="inferred from homology"/>
<reference evidence="9 10" key="1">
    <citation type="submission" date="2019-01" db="EMBL/GenBank/DDBJ databases">
        <title>Genomes sequencing and comparative genomics of infectious freshwater microsporidia, Cucumispora dikerogammari and Thelohania contejeani.</title>
        <authorList>
            <person name="Cormier A."/>
            <person name="Giraud I."/>
            <person name="Wattier R."/>
            <person name="Teixeira M."/>
            <person name="Grandjean F."/>
            <person name="Rigaud T."/>
            <person name="Cordaux R."/>
        </authorList>
    </citation>
    <scope>NUCLEOTIDE SEQUENCE [LARGE SCALE GENOMIC DNA]</scope>
    <source>
        <strain evidence="9">T1</strain>
        <tissue evidence="9">Spores</tissue>
    </source>
</reference>
<keyword evidence="6" id="KW-0175">Coiled coil</keyword>
<keyword evidence="4" id="KW-0493">Microtubule</keyword>
<comment type="caution">
    <text evidence="9">The sequence shown here is derived from an EMBL/GenBank/DDBJ whole genome shotgun (WGS) entry which is preliminary data.</text>
</comment>
<evidence type="ECO:0000313" key="10">
    <source>
        <dbReference type="Proteomes" id="UP001516464"/>
    </source>
</evidence>
<evidence type="ECO:0000256" key="3">
    <source>
        <dbReference type="ARBA" id="ARBA00022618"/>
    </source>
</evidence>
<keyword evidence="3" id="KW-0132">Cell division</keyword>
<name>A0ABQ7HYA4_9MICR</name>
<gene>
    <name evidence="9" type="ORF">TCON_1631</name>
</gene>
<sequence length="621" mass="72513">MKQSSAITIDKLIIDGQSLQQLKEDELTWSKINTLFENLTHHLSSDEDNIKTINSLHKLIVRSMLSDRSRLSGTALSLLKKIIQNLDKKFTFSDLFIDPLVRLCGKSNRVFSMRSEAVLLEMAKFIPCQKYIALLKKEGSAVSRNIRLCVYKGAEIFFMQNQDIIQKKPEQLKTFRDLIAKGTSDAHLDARTVCKRLLIQIDGKPSEESVLTQVIAPTKFPRSILTATETSNQEKIKKTTSSCDYKPPLLTKKREITLSTETEKKEMEEKVVKNAEELKREIDSRFNYDKKFNFLRHSPLAKQLKFNKTPIKKMDLKVKKPEEEEKKKQEERKQNTLSHDDLTPLKLGKYLNDYKKETKYPFNINLLLNDKKRQNKEAEKRVEEKKIEDEKRLEEKKIEEETRIEEEEKKIEEEEKKIEEETRIEIEGETRMEEEKKIEEEEKKIEEEEKNNNEIESIINDEICDSFINEDIIRKESIEDVFDGKGIMENKPKEEIIILEDKNYLNEKDLIANDKLSNPINNPGEISFSRELSQIFNDYVSEDQELTYFETSIGEISSRLDECSISQIKDMPELMQGTPMIYPETLNLDTNDGSVCVEDFTMIDDVISVNKKVFSKQNRKE</sequence>
<keyword evidence="10" id="KW-1185">Reference proteome</keyword>
<feature type="domain" description="CLASP N-terminal" evidence="8">
    <location>
        <begin position="50"/>
        <end position="201"/>
    </location>
</feature>
<evidence type="ECO:0000256" key="5">
    <source>
        <dbReference type="ARBA" id="ARBA00022776"/>
    </source>
</evidence>
<comment type="similarity">
    <text evidence="2">Belongs to the CLASP family.</text>
</comment>
<evidence type="ECO:0000313" key="9">
    <source>
        <dbReference type="EMBL" id="KAF7683157.1"/>
    </source>
</evidence>
<dbReference type="InterPro" id="IPR024395">
    <property type="entry name" value="CLASP_N_dom"/>
</dbReference>
<dbReference type="EMBL" id="SBIQ01000121">
    <property type="protein sequence ID" value="KAF7683157.1"/>
    <property type="molecule type" value="Genomic_DNA"/>
</dbReference>
<evidence type="ECO:0000256" key="7">
    <source>
        <dbReference type="SAM" id="MobiDB-lite"/>
    </source>
</evidence>
<evidence type="ECO:0000256" key="2">
    <source>
        <dbReference type="ARBA" id="ARBA00009549"/>
    </source>
</evidence>
<feature type="coiled-coil region" evidence="6">
    <location>
        <begin position="368"/>
        <end position="458"/>
    </location>
</feature>
<organism evidence="9 10">
    <name type="scientific">Astathelohania contejeani</name>
    <dbReference type="NCBI Taxonomy" id="164912"/>
    <lineage>
        <taxon>Eukaryota</taxon>
        <taxon>Fungi</taxon>
        <taxon>Fungi incertae sedis</taxon>
        <taxon>Microsporidia</taxon>
        <taxon>Astathelohaniidae</taxon>
        <taxon>Astathelohania</taxon>
    </lineage>
</organism>
<dbReference type="InterPro" id="IPR011989">
    <property type="entry name" value="ARM-like"/>
</dbReference>
<protein>
    <recommendedName>
        <fullName evidence="8">CLASP N-terminal domain-containing protein</fullName>
    </recommendedName>
</protein>
<accession>A0ABQ7HYA4</accession>
<dbReference type="Proteomes" id="UP001516464">
    <property type="component" value="Unassembled WGS sequence"/>
</dbReference>
<keyword evidence="5" id="KW-0131">Cell cycle</keyword>
<evidence type="ECO:0000256" key="4">
    <source>
        <dbReference type="ARBA" id="ARBA00022701"/>
    </source>
</evidence>
<evidence type="ECO:0000259" key="8">
    <source>
        <dbReference type="Pfam" id="PF12348"/>
    </source>
</evidence>
<keyword evidence="5" id="KW-0498">Mitosis</keyword>